<evidence type="ECO:0000313" key="8">
    <source>
        <dbReference type="Proteomes" id="UP000236333"/>
    </source>
</evidence>
<evidence type="ECO:0000256" key="6">
    <source>
        <dbReference type="SAM" id="MobiDB-lite"/>
    </source>
</evidence>
<feature type="compositionally biased region" description="Gly residues" evidence="6">
    <location>
        <begin position="541"/>
        <end position="557"/>
    </location>
</feature>
<proteinExistence type="inferred from homology"/>
<feature type="compositionally biased region" description="Low complexity" evidence="6">
    <location>
        <begin position="337"/>
        <end position="353"/>
    </location>
</feature>
<dbReference type="Proteomes" id="UP000236333">
    <property type="component" value="Unassembled WGS sequence"/>
</dbReference>
<comment type="similarity">
    <text evidence="1">Belongs to the tubulin--tyrosine ligase family.</text>
</comment>
<dbReference type="PROSITE" id="PS51221">
    <property type="entry name" value="TTL"/>
    <property type="match status" value="1"/>
</dbReference>
<dbReference type="Gene3D" id="3.30.470.20">
    <property type="entry name" value="ATP-grasp fold, B domain"/>
    <property type="match status" value="1"/>
</dbReference>
<feature type="region of interest" description="Disordered" evidence="6">
    <location>
        <begin position="1085"/>
        <end position="1131"/>
    </location>
</feature>
<keyword evidence="4" id="KW-0067">ATP-binding</keyword>
<dbReference type="GO" id="GO:0070740">
    <property type="term" value="F:tubulin-glutamic acid ligase activity"/>
    <property type="evidence" value="ECO:0007669"/>
    <property type="project" value="TreeGrafter"/>
</dbReference>
<feature type="region of interest" description="Disordered" evidence="6">
    <location>
        <begin position="1"/>
        <end position="118"/>
    </location>
</feature>
<dbReference type="GO" id="GO:0015631">
    <property type="term" value="F:tubulin binding"/>
    <property type="evidence" value="ECO:0007669"/>
    <property type="project" value="TreeGrafter"/>
</dbReference>
<sequence length="1131" mass="115739">MAPVDRQHTVKPHPADPPAPAATTSHSRAHEAPGAGADPDGRGSRGSSGSGSQPLLMLQPPATYLRRGASSALDLLQPQPVPHHAQQQQQQQLSMAGGSGSSSSSSAVPPLAPGGGALLTAVVSPASWGMPAPAAQHGTAAGGAGTADGSVAPHGPGDPRHSFPGSRQQAPLAAPGKPLPLGASAPLPQAHASAAGSGTEQPRRQHHQQQHHHQHHQQTRHGLPRSPPHASASHSSGSAGDDSAFEYLGLYDGDLASGGEEEAEGGEEEGEDASDDSSDSGSSSASSGAASVDAGTSPSGRGRLQEGRGGGGGRVAGGARQQHQQHQQRRPSPMQPRPQAAADRSGGSSSRPPLANGQPPHGPAPGPAAAPHPTLHQHPPRASASAPPHPSHLSTHSDRDLLGTGVQHAGSRLGGGPSLRGTAAPPPSPSSATLEERRRSNHSAGSVGAGHLSDAAVRRPTALPYGTSPPGPSSALHARADAGAAPSADPLCRPATAAALWSAYDLLPPPPPDSRGSRPSSVLRGAARGPSRPSVTAPDGGTRGGGGGGAGPGGGGSQRRAASNPRDALTLAARGGGLASGGGGGGGGHTGGGASRCSSAASSRSRGGSGSLGGRTQALLAGMGLSSPTSPGGASSASSLRSGGTRRPPSQPKRAAPGGATPYRPLHPAVLTSHYNHHDLSSTAPQPPTVDEVPTDAKGRPFPYIEPPAFPGACPTVSFLGAAAAKQARGLQPLLSPTLLVKYGGVANTPVRAAFRDAGLRPTRKGRRWAVQWGGILEAAAFARLHAFQRVNHFPGTWELGHKGHLYRNVYNARRRARGAAADAFEIVPRFYLMPRDYDEFRADSERYPDRLYIQKPTNSSRGRGIRMVTRPESIARDAKDTLVQHYIATPLLLNGFKFDMRVYAAATCLDPLRLYVFPDGLARLATEPYSSDKADLRPVRNTLPSKRVASGRTSVYERTAEASRHARLTGLAAPRAPAAVAAEQGAQPALAPQRSFGQGGGGAVTARTLQELESVDFTGLSPGELPDIVLEAEAEMARRGSWLRVFPSEEDPSRYLELFETPRLNNLMLCKYYAQLQGGAAVGGRAMSPSATHRGGDAAGRRPGSVGRAATASRGGSRPVAREWRTGGAN</sequence>
<evidence type="ECO:0000256" key="4">
    <source>
        <dbReference type="ARBA" id="ARBA00022840"/>
    </source>
</evidence>
<dbReference type="SUPFAM" id="SSF56059">
    <property type="entry name" value="Glutathione synthetase ATP-binding domain-like"/>
    <property type="match status" value="1"/>
</dbReference>
<gene>
    <name evidence="7" type="ORF">TSOC_002685</name>
</gene>
<feature type="compositionally biased region" description="Gly residues" evidence="6">
    <location>
        <begin position="574"/>
        <end position="594"/>
    </location>
</feature>
<feature type="region of interest" description="Disordered" evidence="6">
    <location>
        <begin position="132"/>
        <end position="490"/>
    </location>
</feature>
<feature type="compositionally biased region" description="Low complexity" evidence="6">
    <location>
        <begin position="595"/>
        <end position="606"/>
    </location>
</feature>
<feature type="region of interest" description="Disordered" evidence="6">
    <location>
        <begin position="504"/>
        <end position="667"/>
    </location>
</feature>
<feature type="compositionally biased region" description="Low complexity" evidence="6">
    <location>
        <begin position="371"/>
        <end position="394"/>
    </location>
</feature>
<dbReference type="Pfam" id="PF03133">
    <property type="entry name" value="TTL"/>
    <property type="match status" value="1"/>
</dbReference>
<feature type="compositionally biased region" description="Pro residues" evidence="6">
    <location>
        <begin position="360"/>
        <end position="370"/>
    </location>
</feature>
<feature type="compositionally biased region" description="Low complexity" evidence="6">
    <location>
        <begin position="75"/>
        <end position="109"/>
    </location>
</feature>
<feature type="compositionally biased region" description="Low complexity" evidence="6">
    <location>
        <begin position="228"/>
        <end position="242"/>
    </location>
</feature>
<dbReference type="AlphaFoldDB" id="A0A2J8ADJ5"/>
<dbReference type="PANTHER" id="PTHR12241:SF39">
    <property type="entry name" value="TUBULIN POLYGLUTAMYLASE TTLL9-RELATED"/>
    <property type="match status" value="1"/>
</dbReference>
<comment type="caution">
    <text evidence="7">The sequence shown here is derived from an EMBL/GenBank/DDBJ whole genome shotgun (WGS) entry which is preliminary data.</text>
</comment>
<protein>
    <recommendedName>
        <fullName evidence="5">Tubulin--tyrosine ligase-like protein 9</fullName>
    </recommendedName>
</protein>
<evidence type="ECO:0000256" key="5">
    <source>
        <dbReference type="ARBA" id="ARBA00030445"/>
    </source>
</evidence>
<feature type="compositionally biased region" description="Basic residues" evidence="6">
    <location>
        <begin position="204"/>
        <end position="223"/>
    </location>
</feature>
<feature type="compositionally biased region" description="Low complexity" evidence="6">
    <location>
        <begin position="168"/>
        <end position="190"/>
    </location>
</feature>
<dbReference type="GO" id="GO:0036064">
    <property type="term" value="C:ciliary basal body"/>
    <property type="evidence" value="ECO:0007669"/>
    <property type="project" value="TreeGrafter"/>
</dbReference>
<evidence type="ECO:0000313" key="7">
    <source>
        <dbReference type="EMBL" id="PNH10587.1"/>
    </source>
</evidence>
<dbReference type="GO" id="GO:0000226">
    <property type="term" value="P:microtubule cytoskeleton organization"/>
    <property type="evidence" value="ECO:0007669"/>
    <property type="project" value="TreeGrafter"/>
</dbReference>
<dbReference type="InterPro" id="IPR004344">
    <property type="entry name" value="TTL/TTLL_fam"/>
</dbReference>
<feature type="compositionally biased region" description="Acidic residues" evidence="6">
    <location>
        <begin position="259"/>
        <end position="278"/>
    </location>
</feature>
<keyword evidence="2" id="KW-0436">Ligase</keyword>
<dbReference type="OrthoDB" id="202825at2759"/>
<dbReference type="GO" id="GO:0005524">
    <property type="term" value="F:ATP binding"/>
    <property type="evidence" value="ECO:0007669"/>
    <property type="project" value="UniProtKB-KW"/>
</dbReference>
<reference evidence="7 8" key="1">
    <citation type="journal article" date="2017" name="Mol. Biol. Evol.">
        <title>The 4-celled Tetrabaena socialis nuclear genome reveals the essential components for genetic control of cell number at the origin of multicellularity in the volvocine lineage.</title>
        <authorList>
            <person name="Featherston J."/>
            <person name="Arakaki Y."/>
            <person name="Hanschen E.R."/>
            <person name="Ferris P.J."/>
            <person name="Michod R.E."/>
            <person name="Olson B.J.S.C."/>
            <person name="Nozaki H."/>
            <person name="Durand P.M."/>
        </authorList>
    </citation>
    <scope>NUCLEOTIDE SEQUENCE [LARGE SCALE GENOMIC DNA]</scope>
    <source>
        <strain evidence="7 8">NIES-571</strain>
    </source>
</reference>
<name>A0A2J8ADJ5_9CHLO</name>
<organism evidence="7 8">
    <name type="scientific">Tetrabaena socialis</name>
    <dbReference type="NCBI Taxonomy" id="47790"/>
    <lineage>
        <taxon>Eukaryota</taxon>
        <taxon>Viridiplantae</taxon>
        <taxon>Chlorophyta</taxon>
        <taxon>core chlorophytes</taxon>
        <taxon>Chlorophyceae</taxon>
        <taxon>CS clade</taxon>
        <taxon>Chlamydomonadales</taxon>
        <taxon>Tetrabaenaceae</taxon>
        <taxon>Tetrabaena</taxon>
    </lineage>
</organism>
<feature type="compositionally biased region" description="Low complexity" evidence="6">
    <location>
        <begin position="279"/>
        <end position="295"/>
    </location>
</feature>
<feature type="compositionally biased region" description="Low complexity" evidence="6">
    <location>
        <begin position="624"/>
        <end position="646"/>
    </location>
</feature>
<keyword evidence="8" id="KW-1185">Reference proteome</keyword>
<dbReference type="EMBL" id="PGGS01000052">
    <property type="protein sequence ID" value="PNH10587.1"/>
    <property type="molecule type" value="Genomic_DNA"/>
</dbReference>
<dbReference type="PANTHER" id="PTHR12241">
    <property type="entry name" value="TUBULIN POLYGLUTAMYLASE"/>
    <property type="match status" value="1"/>
</dbReference>
<keyword evidence="3" id="KW-0547">Nucleotide-binding</keyword>
<feature type="compositionally biased region" description="Gly residues" evidence="6">
    <location>
        <begin position="307"/>
        <end position="316"/>
    </location>
</feature>
<accession>A0A2J8ADJ5</accession>
<feature type="compositionally biased region" description="Basic and acidic residues" evidence="6">
    <location>
        <begin position="1121"/>
        <end position="1131"/>
    </location>
</feature>
<feature type="compositionally biased region" description="Low complexity" evidence="6">
    <location>
        <begin position="481"/>
        <end position="490"/>
    </location>
</feature>
<evidence type="ECO:0000256" key="3">
    <source>
        <dbReference type="ARBA" id="ARBA00022741"/>
    </source>
</evidence>
<evidence type="ECO:0000256" key="1">
    <source>
        <dbReference type="ARBA" id="ARBA00006820"/>
    </source>
</evidence>
<evidence type="ECO:0000256" key="2">
    <source>
        <dbReference type="ARBA" id="ARBA00022598"/>
    </source>
</evidence>